<protein>
    <recommendedName>
        <fullName evidence="10">GPI inositol-deacylase</fullName>
        <ecNumber evidence="10">3.1.-.-</ecNumber>
    </recommendedName>
</protein>
<evidence type="ECO:0000256" key="9">
    <source>
        <dbReference type="ARBA" id="ARBA00023136"/>
    </source>
</evidence>
<evidence type="ECO:0000256" key="10">
    <source>
        <dbReference type="RuleBase" id="RU365011"/>
    </source>
</evidence>
<proteinExistence type="inferred from homology"/>
<feature type="region of interest" description="Disordered" evidence="11">
    <location>
        <begin position="820"/>
        <end position="908"/>
    </location>
</feature>
<feature type="compositionally biased region" description="Basic and acidic residues" evidence="11">
    <location>
        <begin position="893"/>
        <end position="903"/>
    </location>
</feature>
<reference evidence="14" key="1">
    <citation type="submission" date="2025-08" db="UniProtKB">
        <authorList>
            <consortium name="RefSeq"/>
        </authorList>
    </citation>
    <scope>IDENTIFICATION</scope>
    <source>
        <strain evidence="14">11010-0011.00</strain>
        <tissue evidence="14">Whole body</tissue>
    </source>
</reference>
<sequence length="1035" mass="116809">MFRKFAVLLVIGSICCFIYGVGHIYVEVEENACRMTYMFGEPRFAPVRFGANKQFPNYGLYYYYEGVRKPLDPLKMRMTGAPVIFVPGNAGSYKQVRSLASVALRKALHSDSGIHLDYYTIDYDEELSGLYGGYLYHQQAFLKHCIRTVLSLYRSRNNNPSIVLIGHSMGGKVAQSVLTDVELSQHINTIISIATPLDQPVLNLDSRIAQFYTQTNALLVQSRTATRPTAETNVCNSLYQKPLSEQERARNTLSPRLDNVLLISTGGGNRDLLVRSGLTSSQFNDIHAMTSAIPKVSVSCDHLSAVWCLQFMQVINRFLFSISHVRDDHSVVFSGNKQRNLQSATAHFVKSRYQSRSSVMHFKSLQNWNEERRLVINKYFANGLKAHYHELISILRQERYKKLAIEVLNVDDDDWLFGCEAKTHNETGKLFCTKGTPLTHLIQRLPNGGREARNVAILDLNNLRKTYRQWTHVLIRLPPSSKRIGFNMDIYDPIDRTIDIRMPRWYTFGQKAAINETLQGTLHYRLRIAELIEPFQGLRVRIQPLQCLHPDYRITTRLCVPWAAGFERYQTLTAPDQKPGLYINVPLVIPRHYNTTLNPLVLDIYLDPNCRYHVTYEYSYADALARLVLEFYGWLPAHLACVLFIVMKNQVDKFQMRGTFKSLKAYIGYFQFSSLYIVTGCRLLKKVVLTTRILPLPEAPDYSINISIIIHCAAIALSIMAAFGVWIALTLYGNVFYRIALRVTRLSQATSNVLISVMTHLPITFGILTIAVALGSCSGIALIVAFIFYFLMLSNAYKDYLEDYLWQKAANLLNLGGSGGGSNENGETTAQTTETSNEGRAQQEQGPAISKNQTENDGLATSDRNEIADGDDETENDDNDDSNETNTDEEEEAARAAKKKAESSSDTDEPCLGLQNFPFHITLLLMLFIVLLLNMPATLAWARSRRYGIDLPDPCLYPSVAVLGALSLLLQMKAPQKCSGYWTMSVALYLCSGICLLYCQAAIYRLNFVIATAFVLLAAHQGLCIIWREATARFC</sequence>
<evidence type="ECO:0000256" key="1">
    <source>
        <dbReference type="ARBA" id="ARBA00004477"/>
    </source>
</evidence>
<keyword evidence="8 10" id="KW-1133">Transmembrane helix</keyword>
<dbReference type="Proteomes" id="UP000504634">
    <property type="component" value="Unplaced"/>
</dbReference>
<dbReference type="GeneID" id="115626683"/>
<keyword evidence="4 10" id="KW-0812">Transmembrane</keyword>
<dbReference type="GO" id="GO:0006505">
    <property type="term" value="P:GPI anchor metabolic process"/>
    <property type="evidence" value="ECO:0007669"/>
    <property type="project" value="TreeGrafter"/>
</dbReference>
<comment type="subcellular location">
    <subcellularLocation>
        <location evidence="1">Endoplasmic reticulum membrane</location>
        <topology evidence="1">Multi-pass membrane protein</topology>
    </subcellularLocation>
</comment>
<dbReference type="GO" id="GO:0005789">
    <property type="term" value="C:endoplasmic reticulum membrane"/>
    <property type="evidence" value="ECO:0007669"/>
    <property type="project" value="UniProtKB-SubCell"/>
</dbReference>
<accession>A0A6J2TR32</accession>
<dbReference type="OrthoDB" id="348976at2759"/>
<feature type="compositionally biased region" description="Polar residues" evidence="11">
    <location>
        <begin position="828"/>
        <end position="856"/>
    </location>
</feature>
<feature type="domain" description="GPI inositol-deacylase PGAP1-like alpha/beta" evidence="12">
    <location>
        <begin position="78"/>
        <end position="322"/>
    </location>
</feature>
<comment type="caution">
    <text evidence="10">Lacks conserved residue(s) required for the propagation of feature annotation.</text>
</comment>
<feature type="compositionally biased region" description="Acidic residues" evidence="11">
    <location>
        <begin position="868"/>
        <end position="892"/>
    </location>
</feature>
<evidence type="ECO:0000256" key="8">
    <source>
        <dbReference type="ARBA" id="ARBA00022989"/>
    </source>
</evidence>
<dbReference type="Gene3D" id="3.40.50.1820">
    <property type="entry name" value="alpha/beta hydrolase"/>
    <property type="match status" value="1"/>
</dbReference>
<keyword evidence="13" id="KW-1185">Reference proteome</keyword>
<dbReference type="InterPro" id="IPR012908">
    <property type="entry name" value="PGAP1-ab_dom-like"/>
</dbReference>
<evidence type="ECO:0000256" key="7">
    <source>
        <dbReference type="ARBA" id="ARBA00022927"/>
    </source>
</evidence>
<dbReference type="Pfam" id="PF07819">
    <property type="entry name" value="PGAP1"/>
    <property type="match status" value="1"/>
</dbReference>
<dbReference type="EC" id="3.1.-.-" evidence="10"/>
<feature type="transmembrane region" description="Helical" evidence="10">
    <location>
        <begin position="923"/>
        <end position="944"/>
    </location>
</feature>
<dbReference type="InterPro" id="IPR039529">
    <property type="entry name" value="PGAP1/BST1"/>
</dbReference>
<evidence type="ECO:0000256" key="5">
    <source>
        <dbReference type="ARBA" id="ARBA00022801"/>
    </source>
</evidence>
<comment type="function">
    <text evidence="10">Involved in inositol deacylation of GPI-anchored proteins which plays important roles in the quality control and ER-associated degradation of GPI-anchored proteins.</text>
</comment>
<evidence type="ECO:0000256" key="6">
    <source>
        <dbReference type="ARBA" id="ARBA00022824"/>
    </source>
</evidence>
<gene>
    <name evidence="14" type="primary">LOC115626683</name>
</gene>
<evidence type="ECO:0000256" key="11">
    <source>
        <dbReference type="SAM" id="MobiDB-lite"/>
    </source>
</evidence>
<organism evidence="13 14">
    <name type="scientific">Drosophila lebanonensis</name>
    <name type="common">Fruit fly</name>
    <name type="synonym">Scaptodrosophila lebanonensis</name>
    <dbReference type="NCBI Taxonomy" id="7225"/>
    <lineage>
        <taxon>Eukaryota</taxon>
        <taxon>Metazoa</taxon>
        <taxon>Ecdysozoa</taxon>
        <taxon>Arthropoda</taxon>
        <taxon>Hexapoda</taxon>
        <taxon>Insecta</taxon>
        <taxon>Pterygota</taxon>
        <taxon>Neoptera</taxon>
        <taxon>Endopterygota</taxon>
        <taxon>Diptera</taxon>
        <taxon>Brachycera</taxon>
        <taxon>Muscomorpha</taxon>
        <taxon>Ephydroidea</taxon>
        <taxon>Drosophilidae</taxon>
        <taxon>Scaptodrosophila</taxon>
    </lineage>
</organism>
<dbReference type="GO" id="GO:0006888">
    <property type="term" value="P:endoplasmic reticulum to Golgi vesicle-mediated transport"/>
    <property type="evidence" value="ECO:0007669"/>
    <property type="project" value="TreeGrafter"/>
</dbReference>
<keyword evidence="9 10" id="KW-0472">Membrane</keyword>
<evidence type="ECO:0000313" key="14">
    <source>
        <dbReference type="RefSeq" id="XP_030377970.1"/>
    </source>
</evidence>
<keyword evidence="6 10" id="KW-0256">Endoplasmic reticulum</keyword>
<evidence type="ECO:0000256" key="2">
    <source>
        <dbReference type="ARBA" id="ARBA00006931"/>
    </source>
</evidence>
<name>A0A6J2TR32_DROLE</name>
<feature type="transmembrane region" description="Helical" evidence="10">
    <location>
        <begin position="1009"/>
        <end position="1027"/>
    </location>
</feature>
<evidence type="ECO:0000256" key="4">
    <source>
        <dbReference type="ARBA" id="ARBA00022692"/>
    </source>
</evidence>
<dbReference type="RefSeq" id="XP_030377970.1">
    <property type="nucleotide sequence ID" value="XM_030522110.1"/>
</dbReference>
<dbReference type="AlphaFoldDB" id="A0A6J2TR32"/>
<dbReference type="PANTHER" id="PTHR15495:SF7">
    <property type="entry name" value="GPI INOSITOL-DEACYLASE"/>
    <property type="match status" value="1"/>
</dbReference>
<keyword evidence="7 10" id="KW-0653">Protein transport</keyword>
<dbReference type="SUPFAM" id="SSF53474">
    <property type="entry name" value="alpha/beta-Hydrolases"/>
    <property type="match status" value="1"/>
</dbReference>
<evidence type="ECO:0000259" key="12">
    <source>
        <dbReference type="Pfam" id="PF07819"/>
    </source>
</evidence>
<dbReference type="GO" id="GO:0050185">
    <property type="term" value="F:phosphatidylinositol deacylase activity"/>
    <property type="evidence" value="ECO:0007669"/>
    <property type="project" value="TreeGrafter"/>
</dbReference>
<dbReference type="PANTHER" id="PTHR15495">
    <property type="entry name" value="NEGATIVE REGULATOR OF VESICLE FORMATION-RELATED"/>
    <property type="match status" value="1"/>
</dbReference>
<keyword evidence="3 10" id="KW-0813">Transport</keyword>
<feature type="transmembrane region" description="Helical" evidence="10">
    <location>
        <begin position="986"/>
        <end position="1003"/>
    </location>
</feature>
<dbReference type="InterPro" id="IPR029058">
    <property type="entry name" value="AB_hydrolase_fold"/>
</dbReference>
<dbReference type="Pfam" id="PF24660">
    <property type="entry name" value="PGAP1_3rd"/>
    <property type="match status" value="1"/>
</dbReference>
<keyword evidence="5 10" id="KW-0378">Hydrolase</keyword>
<dbReference type="GO" id="GO:0015031">
    <property type="term" value="P:protein transport"/>
    <property type="evidence" value="ECO:0007669"/>
    <property type="project" value="UniProtKB-KW"/>
</dbReference>
<evidence type="ECO:0000256" key="3">
    <source>
        <dbReference type="ARBA" id="ARBA00022448"/>
    </source>
</evidence>
<feature type="transmembrane region" description="Helical" evidence="10">
    <location>
        <begin position="705"/>
        <end position="732"/>
    </location>
</feature>
<evidence type="ECO:0000313" key="13">
    <source>
        <dbReference type="Proteomes" id="UP000504634"/>
    </source>
</evidence>
<comment type="similarity">
    <text evidence="2 10">Belongs to the GPI inositol-deacylase family.</text>
</comment>